<dbReference type="OrthoDB" id="9800630at2"/>
<dbReference type="InterPro" id="IPR005243">
    <property type="entry name" value="THIRX-like_proc"/>
</dbReference>
<accession>A0A9Q1ZC51</accession>
<dbReference type="InterPro" id="IPR012336">
    <property type="entry name" value="Thioredoxin-like_fold"/>
</dbReference>
<feature type="domain" description="Thioredoxin-like fold" evidence="1">
    <location>
        <begin position="35"/>
        <end position="108"/>
    </location>
</feature>
<gene>
    <name evidence="2" type="ORF">ADU74_13250</name>
</gene>
<dbReference type="RefSeq" id="WP_013720811.1">
    <property type="nucleotide sequence ID" value="NZ_LGVO01000018.1"/>
</dbReference>
<dbReference type="EMBL" id="LGVR01000100">
    <property type="protein sequence ID" value="KOA82635.1"/>
    <property type="molecule type" value="Genomic_DNA"/>
</dbReference>
<evidence type="ECO:0000313" key="3">
    <source>
        <dbReference type="Proteomes" id="UP000037540"/>
    </source>
</evidence>
<reference evidence="2 3" key="1">
    <citation type="submission" date="2015-07" db="EMBL/GenBank/DDBJ databases">
        <title>Draft genome sequences of 17 French Clostridium botulinum group III.</title>
        <authorList>
            <person name="Woudstra C."/>
            <person name="Le Marechal C."/>
            <person name="Souillard R."/>
            <person name="Bayon-Auboyer M.-H."/>
            <person name="Dessouter D."/>
            <person name="Fach P."/>
        </authorList>
    </citation>
    <scope>NUCLEOTIDE SEQUENCE [LARGE SCALE GENOMIC DNA]</scope>
    <source>
        <strain evidence="2 3">12LNRI-CD</strain>
    </source>
</reference>
<dbReference type="Proteomes" id="UP000037540">
    <property type="component" value="Unassembled WGS sequence"/>
</dbReference>
<protein>
    <submittedName>
        <fullName evidence="2">Redox-active disulfide protein 2</fullName>
    </submittedName>
</protein>
<evidence type="ECO:0000259" key="1">
    <source>
        <dbReference type="Pfam" id="PF13192"/>
    </source>
</evidence>
<name>A0A9Q1ZC51_CLOBO</name>
<dbReference type="PANTHER" id="PTHR36450:SF1">
    <property type="entry name" value="THIOREDOXIN"/>
    <property type="match status" value="1"/>
</dbReference>
<dbReference type="Pfam" id="PF13192">
    <property type="entry name" value="Thioredoxin_3"/>
    <property type="match status" value="1"/>
</dbReference>
<comment type="caution">
    <text evidence="2">The sequence shown here is derived from an EMBL/GenBank/DDBJ whole genome shotgun (WGS) entry which is preliminary data.</text>
</comment>
<dbReference type="SUPFAM" id="SSF52833">
    <property type="entry name" value="Thioredoxin-like"/>
    <property type="match status" value="1"/>
</dbReference>
<organism evidence="2 3">
    <name type="scientific">Clostridium botulinum</name>
    <dbReference type="NCBI Taxonomy" id="1491"/>
    <lineage>
        <taxon>Bacteria</taxon>
        <taxon>Bacillati</taxon>
        <taxon>Bacillota</taxon>
        <taxon>Clostridia</taxon>
        <taxon>Eubacteriales</taxon>
        <taxon>Clostridiaceae</taxon>
        <taxon>Clostridium</taxon>
    </lineage>
</organism>
<sequence>MGLFNFGKKKKENSCCGGSCNTSTMGKIKSDGVYIKVLGSGCKKCNELEANVKEALKELGMITTIEHVTDFSEIAKYGVMITPALVINDKVMSYGKVLKKDEAIKILKTLFK</sequence>
<dbReference type="PANTHER" id="PTHR36450">
    <property type="entry name" value="THIOREDOXIN"/>
    <property type="match status" value="1"/>
</dbReference>
<evidence type="ECO:0000313" key="2">
    <source>
        <dbReference type="EMBL" id="KOA82635.1"/>
    </source>
</evidence>
<proteinExistence type="predicted"/>
<dbReference type="Gene3D" id="3.40.30.10">
    <property type="entry name" value="Glutaredoxin"/>
    <property type="match status" value="1"/>
</dbReference>
<dbReference type="InterPro" id="IPR036249">
    <property type="entry name" value="Thioredoxin-like_sf"/>
</dbReference>
<dbReference type="NCBIfam" id="TIGR00412">
    <property type="entry name" value="redox_disulf_2"/>
    <property type="match status" value="1"/>
</dbReference>
<dbReference type="AlphaFoldDB" id="A0A9Q1ZC51"/>